<dbReference type="EMBL" id="JACHDB010000001">
    <property type="protein sequence ID" value="MBB5434960.1"/>
    <property type="molecule type" value="Genomic_DNA"/>
</dbReference>
<dbReference type="Proteomes" id="UP000572635">
    <property type="component" value="Unassembled WGS sequence"/>
</dbReference>
<keyword evidence="1" id="KW-0732">Signal</keyword>
<evidence type="ECO:0000256" key="1">
    <source>
        <dbReference type="SAM" id="SignalP"/>
    </source>
</evidence>
<evidence type="ECO:0008006" key="4">
    <source>
        <dbReference type="Google" id="ProtNLM"/>
    </source>
</evidence>
<dbReference type="InterPro" id="IPR021903">
    <property type="entry name" value="DUF3515"/>
</dbReference>
<dbReference type="AlphaFoldDB" id="A0A7W8QQY0"/>
<name>A0A7W8QQY0_9ACTN</name>
<gene>
    <name evidence="2" type="ORF">HDA36_005044</name>
</gene>
<proteinExistence type="predicted"/>
<evidence type="ECO:0000313" key="2">
    <source>
        <dbReference type="EMBL" id="MBB5434960.1"/>
    </source>
</evidence>
<reference evidence="2 3" key="1">
    <citation type="submission" date="2020-08" db="EMBL/GenBank/DDBJ databases">
        <title>Sequencing the genomes of 1000 actinobacteria strains.</title>
        <authorList>
            <person name="Klenk H.-P."/>
        </authorList>
    </citation>
    <scope>NUCLEOTIDE SEQUENCE [LARGE SCALE GENOMIC DNA]</scope>
    <source>
        <strain evidence="2 3">DSM 44551</strain>
    </source>
</reference>
<dbReference type="PROSITE" id="PS51257">
    <property type="entry name" value="PROKAR_LIPOPROTEIN"/>
    <property type="match status" value="1"/>
</dbReference>
<accession>A0A7W8QQY0</accession>
<comment type="caution">
    <text evidence="2">The sequence shown here is derived from an EMBL/GenBank/DDBJ whole genome shotgun (WGS) entry which is preliminary data.</text>
</comment>
<sequence length="154" mass="15944">MRRRATTGASAAALLLLTGCTAGAVQVPLPSPAPEAERLCGELAGGLPDEIFGQRQVPTDPESDLVAAWGDPAIALRCGVERPESYRPDSELTVVNGVAWLPEPADRPTTYTALGREAYVEVTVPPSYSPPAEALVAVGDAVADTVPALPDGEL</sequence>
<organism evidence="2 3">
    <name type="scientific">Nocardiopsis composta</name>
    <dbReference type="NCBI Taxonomy" id="157465"/>
    <lineage>
        <taxon>Bacteria</taxon>
        <taxon>Bacillati</taxon>
        <taxon>Actinomycetota</taxon>
        <taxon>Actinomycetes</taxon>
        <taxon>Streptosporangiales</taxon>
        <taxon>Nocardiopsidaceae</taxon>
        <taxon>Nocardiopsis</taxon>
    </lineage>
</organism>
<feature type="chain" id="PRO_5030617610" description="DUF3515 domain-containing protein" evidence="1">
    <location>
        <begin position="25"/>
        <end position="154"/>
    </location>
</feature>
<feature type="signal peptide" evidence="1">
    <location>
        <begin position="1"/>
        <end position="24"/>
    </location>
</feature>
<evidence type="ECO:0000313" key="3">
    <source>
        <dbReference type="Proteomes" id="UP000572635"/>
    </source>
</evidence>
<keyword evidence="3" id="KW-1185">Reference proteome</keyword>
<protein>
    <recommendedName>
        <fullName evidence="4">DUF3515 domain-containing protein</fullName>
    </recommendedName>
</protein>
<dbReference type="RefSeq" id="WP_184396171.1">
    <property type="nucleotide sequence ID" value="NZ_BAAAJD010000152.1"/>
</dbReference>
<dbReference type="Pfam" id="PF12028">
    <property type="entry name" value="DUF3515"/>
    <property type="match status" value="1"/>
</dbReference>